<proteinExistence type="predicted"/>
<protein>
    <submittedName>
        <fullName evidence="1">Uncharacterized protein</fullName>
    </submittedName>
</protein>
<gene>
    <name evidence="1" type="ORF">OGATHE_003175</name>
</gene>
<organism evidence="1 2">
    <name type="scientific">Ogataea polymorpha</name>
    <dbReference type="NCBI Taxonomy" id="460523"/>
    <lineage>
        <taxon>Eukaryota</taxon>
        <taxon>Fungi</taxon>
        <taxon>Dikarya</taxon>
        <taxon>Ascomycota</taxon>
        <taxon>Saccharomycotina</taxon>
        <taxon>Pichiomycetes</taxon>
        <taxon>Pichiales</taxon>
        <taxon>Pichiaceae</taxon>
        <taxon>Ogataea</taxon>
    </lineage>
</organism>
<dbReference type="AlphaFoldDB" id="A0A9P8P944"/>
<reference evidence="1" key="2">
    <citation type="submission" date="2021-01" db="EMBL/GenBank/DDBJ databases">
        <authorList>
            <person name="Schikora-Tamarit M.A."/>
        </authorList>
    </citation>
    <scope>NUCLEOTIDE SEQUENCE</scope>
    <source>
        <strain evidence="1">NCAIM Y.01608</strain>
    </source>
</reference>
<dbReference type="EMBL" id="JAEUBD010001062">
    <property type="protein sequence ID" value="KAH3667652.1"/>
    <property type="molecule type" value="Genomic_DNA"/>
</dbReference>
<sequence length="345" mass="38575">MSNSFVQVEIPVTCSGLVSSMAAGEWTMSSKFLKSLSPEEAEVLRSSNISRRDGLVCTESALLATSSLSVNGLPIHRLSSLRPNWVFVWSSIHSREPYSWPLVLFLYISRLRRVFASKIMHRWTLEKWVYLSTRSNTLANSNSIMCSTSSAKQPWTATESFATRSKASSDRLTFRTSAICVYVFASLASDRKLVADSRVYRLNRSNAFCVSREISPINRNSVGSRCVHFTDASLKQLVFRRCGGLDGCCLVLVNNGNFVAGTQQPFQVNMKSHVGNRAVGQFIVQVIAVGEKQPSWNEHDVQNLRRSTSILAIELVFVANLNGQQFVSMLHFEIVDLLFEWGQLA</sequence>
<dbReference type="Proteomes" id="UP000788993">
    <property type="component" value="Unassembled WGS sequence"/>
</dbReference>
<reference evidence="1" key="1">
    <citation type="journal article" date="2021" name="Open Biol.">
        <title>Shared evolutionary footprints suggest mitochondrial oxidative damage underlies multiple complex I losses in fungi.</title>
        <authorList>
            <person name="Schikora-Tamarit M.A."/>
            <person name="Marcet-Houben M."/>
            <person name="Nosek J."/>
            <person name="Gabaldon T."/>
        </authorList>
    </citation>
    <scope>NUCLEOTIDE SEQUENCE</scope>
    <source>
        <strain evidence="1">NCAIM Y.01608</strain>
    </source>
</reference>
<evidence type="ECO:0000313" key="1">
    <source>
        <dbReference type="EMBL" id="KAH3667652.1"/>
    </source>
</evidence>
<comment type="caution">
    <text evidence="1">The sequence shown here is derived from an EMBL/GenBank/DDBJ whole genome shotgun (WGS) entry which is preliminary data.</text>
</comment>
<keyword evidence="2" id="KW-1185">Reference proteome</keyword>
<name>A0A9P8P944_9ASCO</name>
<accession>A0A9P8P944</accession>
<evidence type="ECO:0000313" key="2">
    <source>
        <dbReference type="Proteomes" id="UP000788993"/>
    </source>
</evidence>